<dbReference type="AlphaFoldDB" id="A0A1H8KNH7"/>
<evidence type="ECO:0000259" key="1">
    <source>
        <dbReference type="PROSITE" id="PS51750"/>
    </source>
</evidence>
<gene>
    <name evidence="2" type="ORF">SAMN05216454_1378</name>
</gene>
<reference evidence="2 3" key="1">
    <citation type="submission" date="2016-10" db="EMBL/GenBank/DDBJ databases">
        <authorList>
            <person name="de Groot N.N."/>
        </authorList>
    </citation>
    <scope>NUCLEOTIDE SEQUENCE [LARGE SCALE GENOMIC DNA]</scope>
    <source>
        <strain evidence="2 3">Calf135</strain>
    </source>
</reference>
<dbReference type="GO" id="GO:0003677">
    <property type="term" value="F:DNA binding"/>
    <property type="evidence" value="ECO:0007669"/>
    <property type="project" value="InterPro"/>
</dbReference>
<name>A0A1H8KNH7_9FIRM</name>
<dbReference type="Proteomes" id="UP000199512">
    <property type="component" value="Unassembled WGS sequence"/>
</dbReference>
<dbReference type="PROSITE" id="PS51750">
    <property type="entry name" value="BRO_N"/>
    <property type="match status" value="1"/>
</dbReference>
<dbReference type="InterPro" id="IPR003497">
    <property type="entry name" value="BRO_N_domain"/>
</dbReference>
<evidence type="ECO:0000313" key="3">
    <source>
        <dbReference type="Proteomes" id="UP000199512"/>
    </source>
</evidence>
<dbReference type="Pfam" id="PF03374">
    <property type="entry name" value="ANT"/>
    <property type="match status" value="1"/>
</dbReference>
<feature type="domain" description="Bro-N" evidence="1">
    <location>
        <begin position="1"/>
        <end position="117"/>
    </location>
</feature>
<dbReference type="STRING" id="215200.SAMN05216454_1378"/>
<dbReference type="RefSeq" id="WP_091976203.1">
    <property type="nucleotide sequence ID" value="NZ_FODF01000037.1"/>
</dbReference>
<dbReference type="Pfam" id="PF02498">
    <property type="entry name" value="Bro-N"/>
    <property type="match status" value="1"/>
</dbReference>
<dbReference type="PANTHER" id="PTHR36180:SF2">
    <property type="entry name" value="BRO FAMILY PROTEIN"/>
    <property type="match status" value="1"/>
</dbReference>
<protein>
    <submittedName>
        <fullName evidence="2">Anti-repressor protein</fullName>
    </submittedName>
</protein>
<proteinExistence type="predicted"/>
<dbReference type="SMART" id="SM01040">
    <property type="entry name" value="Bro-N"/>
    <property type="match status" value="1"/>
</dbReference>
<accession>A0A1H8KNH7</accession>
<dbReference type="PANTHER" id="PTHR36180">
    <property type="entry name" value="DNA-BINDING PROTEIN-RELATED-RELATED"/>
    <property type="match status" value="1"/>
</dbReference>
<dbReference type="OrthoDB" id="9812611at2"/>
<dbReference type="InterPro" id="IPR005039">
    <property type="entry name" value="Ant_C"/>
</dbReference>
<evidence type="ECO:0000313" key="2">
    <source>
        <dbReference type="EMBL" id="SEN94482.1"/>
    </source>
</evidence>
<dbReference type="EMBL" id="FODF01000037">
    <property type="protein sequence ID" value="SEN94482.1"/>
    <property type="molecule type" value="Genomic_DNA"/>
</dbReference>
<organism evidence="2 3">
    <name type="scientific">Peptostreptococcus russellii</name>
    <dbReference type="NCBI Taxonomy" id="215200"/>
    <lineage>
        <taxon>Bacteria</taxon>
        <taxon>Bacillati</taxon>
        <taxon>Bacillota</taxon>
        <taxon>Clostridia</taxon>
        <taxon>Peptostreptococcales</taxon>
        <taxon>Peptostreptococcaceae</taxon>
        <taxon>Peptostreptococcus</taxon>
    </lineage>
</organism>
<sequence>MNELQIFNNSEFGEVRVLEINNEPWFVGKDVAEVLGYKDINRAVKQHVAAEDLQACNYKAYGDLYPSLWNNINDFSNKILINESGLYDLIFASELPSAKKFKRWVTSEVLPTIRKHGMYATEELLANPDLLISVAQELKVEREKRKTLEAERETNKPKVLFADSVQSSKKSILVGELAKLIKQNGVDIGQNRLFAWLRKEGYLISRKGESFNLPTQRSMELGVLEIKESTHINPDGSVRLTKTPKVTGKGQIYFINKFRGV</sequence>
<keyword evidence="3" id="KW-1185">Reference proteome</keyword>